<sequence>MASIMAIYPDIVYEILNYLDRKDIFSLLQTCKHFYLPCYHYLWKVLVFNNDYNPGNWYPGYEICVSKIVLRNLLKLIREGNPLGFQHTRVLWLGRPIFNKQLRSISWDLRRYLKKLLENGELDLREAIVCYSNEALAASEDPQRARDGDCMVPLHALHKYTQSKSIHDFSLRVEASTIKSFLTYFNPELLTHFEVSLNFDKPGDPNFPTTFTSINGPMEVHIVEFRTVIRGMVNLEWFSWKTLTQAFSPEYATVQKELEELQAVFSTFKKLREMELEGYVFHPSFFLVPPEGVKKLSISGVMSPVWWKEFAAAPLTNVEVLDLKTESGNPSSNHPSVPGEPSPENTDFDFLIKDVACRGLKRITIRNHIWMPHDLEVCIARRNPDLDRTLVREAALQKAVAILDKSIFILRSRSRRAASTFRGRIPRSILEGSGGASENTVKGDMAQAFSELFSTDNYEGTSVENIGDSIRSWEEFGGIRGGEREHGTLRQLRDYLDNCMGMVLDKYIHQYGNFPPPGRSQLDFIADCIKTFGNRDEIQEWAKRKQEATWFLRNCENKVVADTDQLLKPMAEELADRILAGEILNREHITDKLKGLLVERFEGFGLEGYIS</sequence>
<reference evidence="2 3" key="1">
    <citation type="submission" date="2020-01" db="EMBL/GenBank/DDBJ databases">
        <authorList>
            <person name="Palmer J.M."/>
        </authorList>
    </citation>
    <scope>NUCLEOTIDE SEQUENCE [LARGE SCALE GENOMIC DNA]</scope>
    <source>
        <strain evidence="2 3">TWF970</strain>
    </source>
</reference>
<organism evidence="2 3">
    <name type="scientific">Orbilia oligospora</name>
    <name type="common">Nematode-trapping fungus</name>
    <name type="synonym">Arthrobotrys oligospora</name>
    <dbReference type="NCBI Taxonomy" id="2813651"/>
    <lineage>
        <taxon>Eukaryota</taxon>
        <taxon>Fungi</taxon>
        <taxon>Dikarya</taxon>
        <taxon>Ascomycota</taxon>
        <taxon>Pezizomycotina</taxon>
        <taxon>Orbiliomycetes</taxon>
        <taxon>Orbiliales</taxon>
        <taxon>Orbiliaceae</taxon>
        <taxon>Orbilia</taxon>
    </lineage>
</organism>
<evidence type="ECO:0000259" key="1">
    <source>
        <dbReference type="Pfam" id="PF12937"/>
    </source>
</evidence>
<protein>
    <recommendedName>
        <fullName evidence="1">F-box domain-containing protein</fullName>
    </recommendedName>
</protein>
<dbReference type="Pfam" id="PF12937">
    <property type="entry name" value="F-box-like"/>
    <property type="match status" value="1"/>
</dbReference>
<dbReference type="EMBL" id="JAABOJ010000002">
    <property type="protein sequence ID" value="KAF3289378.1"/>
    <property type="molecule type" value="Genomic_DNA"/>
</dbReference>
<dbReference type="CDD" id="cd09917">
    <property type="entry name" value="F-box_SF"/>
    <property type="match status" value="1"/>
</dbReference>
<evidence type="ECO:0000313" key="3">
    <source>
        <dbReference type="Proteomes" id="UP000474640"/>
    </source>
</evidence>
<dbReference type="Proteomes" id="UP000474640">
    <property type="component" value="Unassembled WGS sequence"/>
</dbReference>
<proteinExistence type="predicted"/>
<dbReference type="InterPro" id="IPR036047">
    <property type="entry name" value="F-box-like_dom_sf"/>
</dbReference>
<feature type="domain" description="F-box" evidence="1">
    <location>
        <begin position="10"/>
        <end position="48"/>
    </location>
</feature>
<dbReference type="InterPro" id="IPR001810">
    <property type="entry name" value="F-box_dom"/>
</dbReference>
<dbReference type="OrthoDB" id="5317270at2759"/>
<dbReference type="AlphaFoldDB" id="A0A7C8VG07"/>
<dbReference type="SUPFAM" id="SSF81383">
    <property type="entry name" value="F-box domain"/>
    <property type="match status" value="1"/>
</dbReference>
<name>A0A7C8VG07_ORBOL</name>
<accession>A0A7C8VG07</accession>
<evidence type="ECO:0000313" key="2">
    <source>
        <dbReference type="EMBL" id="KAF3289378.1"/>
    </source>
</evidence>
<gene>
    <name evidence="2" type="ORF">TWF970_003159</name>
</gene>
<comment type="caution">
    <text evidence="2">The sequence shown here is derived from an EMBL/GenBank/DDBJ whole genome shotgun (WGS) entry which is preliminary data.</text>
</comment>